<dbReference type="KEGG" id="hhy:Halhy_1549"/>
<gene>
    <name evidence="2" type="ordered locus">Halhy_1549</name>
</gene>
<dbReference type="STRING" id="760192.Halhy_1549"/>
<feature type="signal peptide" evidence="1">
    <location>
        <begin position="1"/>
        <end position="20"/>
    </location>
</feature>
<name>F4KZH1_HALH1</name>
<evidence type="ECO:0000313" key="2">
    <source>
        <dbReference type="EMBL" id="AEE49441.1"/>
    </source>
</evidence>
<dbReference type="RefSeq" id="WP_013763995.1">
    <property type="nucleotide sequence ID" value="NC_015510.1"/>
</dbReference>
<dbReference type="HOGENOM" id="CLU_1249098_0_0_10"/>
<reference key="2">
    <citation type="submission" date="2011-04" db="EMBL/GenBank/DDBJ databases">
        <title>Complete sequence of chromosome of Haliscomenobacter hydrossis DSM 1100.</title>
        <authorList>
            <consortium name="US DOE Joint Genome Institute (JGI-PGF)"/>
            <person name="Lucas S."/>
            <person name="Han J."/>
            <person name="Lapidus A."/>
            <person name="Bruce D."/>
            <person name="Goodwin L."/>
            <person name="Pitluck S."/>
            <person name="Peters L."/>
            <person name="Kyrpides N."/>
            <person name="Mavromatis K."/>
            <person name="Ivanova N."/>
            <person name="Ovchinnikova G."/>
            <person name="Pagani I."/>
            <person name="Daligault H."/>
            <person name="Detter J.C."/>
            <person name="Han C."/>
            <person name="Land M."/>
            <person name="Hauser L."/>
            <person name="Markowitz V."/>
            <person name="Cheng J.-F."/>
            <person name="Hugenholtz P."/>
            <person name="Woyke T."/>
            <person name="Wu D."/>
            <person name="Verbarg S."/>
            <person name="Frueling A."/>
            <person name="Brambilla E."/>
            <person name="Klenk H.-P."/>
            <person name="Eisen J.A."/>
        </authorList>
    </citation>
    <scope>NUCLEOTIDE SEQUENCE</scope>
    <source>
        <strain>DSM 1100</strain>
    </source>
</reference>
<feature type="chain" id="PRO_5003310480" description="Outer membrane protein beta-barrel domain-containing protein" evidence="1">
    <location>
        <begin position="21"/>
        <end position="219"/>
    </location>
</feature>
<evidence type="ECO:0000256" key="1">
    <source>
        <dbReference type="SAM" id="SignalP"/>
    </source>
</evidence>
<evidence type="ECO:0008006" key="4">
    <source>
        <dbReference type="Google" id="ProtNLM"/>
    </source>
</evidence>
<reference evidence="2 3" key="1">
    <citation type="journal article" date="2011" name="Stand. Genomic Sci.">
        <title>Complete genome sequence of Haliscomenobacter hydrossis type strain (O).</title>
        <authorList>
            <consortium name="US DOE Joint Genome Institute (JGI-PGF)"/>
            <person name="Daligault H."/>
            <person name="Lapidus A."/>
            <person name="Zeytun A."/>
            <person name="Nolan M."/>
            <person name="Lucas S."/>
            <person name="Del Rio T.G."/>
            <person name="Tice H."/>
            <person name="Cheng J.F."/>
            <person name="Tapia R."/>
            <person name="Han C."/>
            <person name="Goodwin L."/>
            <person name="Pitluck S."/>
            <person name="Liolios K."/>
            <person name="Pagani I."/>
            <person name="Ivanova N."/>
            <person name="Huntemann M."/>
            <person name="Mavromatis K."/>
            <person name="Mikhailova N."/>
            <person name="Pati A."/>
            <person name="Chen A."/>
            <person name="Palaniappan K."/>
            <person name="Land M."/>
            <person name="Hauser L."/>
            <person name="Brambilla E.M."/>
            <person name="Rohde M."/>
            <person name="Verbarg S."/>
            <person name="Goker M."/>
            <person name="Bristow J."/>
            <person name="Eisen J.A."/>
            <person name="Markowitz V."/>
            <person name="Hugenholtz P."/>
            <person name="Kyrpides N.C."/>
            <person name="Klenk H.P."/>
            <person name="Woyke T."/>
        </authorList>
    </citation>
    <scope>NUCLEOTIDE SEQUENCE [LARGE SCALE GENOMIC DNA]</scope>
    <source>
        <strain evidence="3">ATCC 27775 / DSM 1100 / LMG 10767 / O</strain>
    </source>
</reference>
<organism evidence="2 3">
    <name type="scientific">Haliscomenobacter hydrossis (strain ATCC 27775 / DSM 1100 / LMG 10767 / O)</name>
    <dbReference type="NCBI Taxonomy" id="760192"/>
    <lineage>
        <taxon>Bacteria</taxon>
        <taxon>Pseudomonadati</taxon>
        <taxon>Bacteroidota</taxon>
        <taxon>Saprospiria</taxon>
        <taxon>Saprospirales</taxon>
        <taxon>Haliscomenobacteraceae</taxon>
        <taxon>Haliscomenobacter</taxon>
    </lineage>
</organism>
<accession>F4KZH1</accession>
<dbReference type="AlphaFoldDB" id="F4KZH1"/>
<dbReference type="Proteomes" id="UP000008461">
    <property type="component" value="Chromosome"/>
</dbReference>
<proteinExistence type="predicted"/>
<protein>
    <recommendedName>
        <fullName evidence="4">Outer membrane protein beta-barrel domain-containing protein</fullName>
    </recommendedName>
</protein>
<dbReference type="OrthoDB" id="944734at2"/>
<evidence type="ECO:0000313" key="3">
    <source>
        <dbReference type="Proteomes" id="UP000008461"/>
    </source>
</evidence>
<dbReference type="eggNOG" id="COG4775">
    <property type="taxonomic scope" value="Bacteria"/>
</dbReference>
<dbReference type="EMBL" id="CP002691">
    <property type="protein sequence ID" value="AEE49441.1"/>
    <property type="molecule type" value="Genomic_DNA"/>
</dbReference>
<keyword evidence="1" id="KW-0732">Signal</keyword>
<sequence length="219" mass="24540">MNYRVIITALLIVFSAGLCAQDLNWGQVRDQQNHFVAAKFGADYATVAGLSYGQRLPWKLQTFLAADLSSSFGQDLMDDWKMRFSVQSELWHSGNFSLGLKPGFIIRRFDSNVARLFSTGVDLTATLGYFGAKWTFAAEANYDQTLATNVKHRFLQENYPGIYNGWIGATGGNFKFGGQVGYSFAGNMLALKLGKAYARNFKDNPTLPFYFELSLLRAW</sequence>
<keyword evidence="3" id="KW-1185">Reference proteome</keyword>